<keyword evidence="2" id="KW-1185">Reference proteome</keyword>
<dbReference type="Proteomes" id="UP000587586">
    <property type="component" value="Unassembled WGS sequence"/>
</dbReference>
<sequence length="63" mass="7320">MNQKNELARQLQIFCPPGDPADSHAIVSALERGDNEGAILFMPEVFRWPETYHWLKEHLDIML</sequence>
<name>A0A6V8NAU5_9BACT</name>
<reference evidence="2" key="1">
    <citation type="submission" date="2020-06" db="EMBL/GenBank/DDBJ databases">
        <title>Draft genomic sequecing of Geomonas sp. Red745.</title>
        <authorList>
            <person name="Itoh H."/>
            <person name="Xu Z.X."/>
            <person name="Ushijima N."/>
            <person name="Masuda Y."/>
            <person name="Shiratori Y."/>
            <person name="Senoo K."/>
        </authorList>
    </citation>
    <scope>NUCLEOTIDE SEQUENCE [LARGE SCALE GENOMIC DNA]</scope>
    <source>
        <strain evidence="2">Red745</strain>
    </source>
</reference>
<dbReference type="AlphaFoldDB" id="A0A6V8NAU5"/>
<organism evidence="1 2">
    <name type="scientific">Geomonas limicola</name>
    <dbReference type="NCBI Taxonomy" id="2740186"/>
    <lineage>
        <taxon>Bacteria</taxon>
        <taxon>Pseudomonadati</taxon>
        <taxon>Thermodesulfobacteriota</taxon>
        <taxon>Desulfuromonadia</taxon>
        <taxon>Geobacterales</taxon>
        <taxon>Geobacteraceae</taxon>
        <taxon>Geomonas</taxon>
    </lineage>
</organism>
<dbReference type="RefSeq" id="WP_183362192.1">
    <property type="nucleotide sequence ID" value="NZ_BLXZ01000006.1"/>
</dbReference>
<protein>
    <submittedName>
        <fullName evidence="1">Uncharacterized protein</fullName>
    </submittedName>
</protein>
<gene>
    <name evidence="1" type="ORF">GMLC_31950</name>
</gene>
<evidence type="ECO:0000313" key="1">
    <source>
        <dbReference type="EMBL" id="GFO69616.1"/>
    </source>
</evidence>
<evidence type="ECO:0000313" key="2">
    <source>
        <dbReference type="Proteomes" id="UP000587586"/>
    </source>
</evidence>
<proteinExistence type="predicted"/>
<comment type="caution">
    <text evidence="1">The sequence shown here is derived from an EMBL/GenBank/DDBJ whole genome shotgun (WGS) entry which is preliminary data.</text>
</comment>
<dbReference type="EMBL" id="BLXZ01000006">
    <property type="protein sequence ID" value="GFO69616.1"/>
    <property type="molecule type" value="Genomic_DNA"/>
</dbReference>
<accession>A0A6V8NAU5</accession>